<dbReference type="PANTHER" id="PTHR30086:SF20">
    <property type="entry name" value="ARGININE EXPORTER PROTEIN ARGO-RELATED"/>
    <property type="match status" value="1"/>
</dbReference>
<organism evidence="7 8">
    <name type="scientific">Terasakiispira papahanaumokuakeensis</name>
    <dbReference type="NCBI Taxonomy" id="197479"/>
    <lineage>
        <taxon>Bacteria</taxon>
        <taxon>Pseudomonadati</taxon>
        <taxon>Pseudomonadota</taxon>
        <taxon>Gammaproteobacteria</taxon>
        <taxon>Oceanospirillales</taxon>
        <taxon>Terasakiispira</taxon>
    </lineage>
</organism>
<evidence type="ECO:0000313" key="8">
    <source>
        <dbReference type="Proteomes" id="UP000094291"/>
    </source>
</evidence>
<gene>
    <name evidence="7" type="ORF">BFW38_13850</name>
</gene>
<keyword evidence="2" id="KW-1003">Cell membrane</keyword>
<evidence type="ECO:0000256" key="1">
    <source>
        <dbReference type="ARBA" id="ARBA00004651"/>
    </source>
</evidence>
<comment type="subcellular location">
    <subcellularLocation>
        <location evidence="1">Cell membrane</location>
        <topology evidence="1">Multi-pass membrane protein</topology>
    </subcellularLocation>
</comment>
<feature type="transmembrane region" description="Helical" evidence="6">
    <location>
        <begin position="185"/>
        <end position="206"/>
    </location>
</feature>
<dbReference type="EMBL" id="MDTQ01000001">
    <property type="protein sequence ID" value="ODC05472.1"/>
    <property type="molecule type" value="Genomic_DNA"/>
</dbReference>
<keyword evidence="8" id="KW-1185">Reference proteome</keyword>
<dbReference type="RefSeq" id="WP_069000493.1">
    <property type="nucleotide sequence ID" value="NZ_MDTQ01000001.1"/>
</dbReference>
<dbReference type="OrthoDB" id="9812084at2"/>
<evidence type="ECO:0000256" key="4">
    <source>
        <dbReference type="ARBA" id="ARBA00022989"/>
    </source>
</evidence>
<name>A0A1E2VF50_9GAMM</name>
<dbReference type="Proteomes" id="UP000094291">
    <property type="component" value="Unassembled WGS sequence"/>
</dbReference>
<keyword evidence="5 6" id="KW-0472">Membrane</keyword>
<protein>
    <submittedName>
        <fullName evidence="7">Lysine transporter LysE</fullName>
    </submittedName>
</protein>
<keyword evidence="3 6" id="KW-0812">Transmembrane</keyword>
<evidence type="ECO:0000256" key="2">
    <source>
        <dbReference type="ARBA" id="ARBA00022475"/>
    </source>
</evidence>
<feature type="transmembrane region" description="Helical" evidence="6">
    <location>
        <begin position="46"/>
        <end position="66"/>
    </location>
</feature>
<evidence type="ECO:0000256" key="5">
    <source>
        <dbReference type="ARBA" id="ARBA00023136"/>
    </source>
</evidence>
<dbReference type="Pfam" id="PF01810">
    <property type="entry name" value="LysE"/>
    <property type="match status" value="1"/>
</dbReference>
<evidence type="ECO:0000256" key="3">
    <source>
        <dbReference type="ARBA" id="ARBA00022692"/>
    </source>
</evidence>
<dbReference type="GO" id="GO:0005886">
    <property type="term" value="C:plasma membrane"/>
    <property type="evidence" value="ECO:0007669"/>
    <property type="project" value="UniProtKB-SubCell"/>
</dbReference>
<dbReference type="PANTHER" id="PTHR30086">
    <property type="entry name" value="ARGININE EXPORTER PROTEIN ARGO"/>
    <property type="match status" value="1"/>
</dbReference>
<comment type="caution">
    <text evidence="7">The sequence shown here is derived from an EMBL/GenBank/DDBJ whole genome shotgun (WGS) entry which is preliminary data.</text>
</comment>
<sequence length="207" mass="22490">MEILSWWGLAGPVVMFALTMSATPGPNNMMLTASGAQYGFYRTLPHMLGISIGFMVLMVAVALGLGSLFQQWPILQQGLKVIGSAYLLWLAWKIAKAPAPELAVSTEEGVSGRPFSFWQALSFQFVNPKCWVMAISAIASFTWTGDEFWLSAAFVTVLCGLTNLPSIAMWAGFGVAIGRLLKKAWHWRCFNGVMGAMTAACVLLILS</sequence>
<reference evidence="7 8" key="1">
    <citation type="submission" date="2016-08" db="EMBL/GenBank/DDBJ databases">
        <authorList>
            <person name="Seilhamer J.J."/>
        </authorList>
    </citation>
    <scope>NUCLEOTIDE SEQUENCE [LARGE SCALE GENOMIC DNA]</scope>
    <source>
        <strain evidence="7 8">PH27A</strain>
    </source>
</reference>
<dbReference type="GO" id="GO:0033228">
    <property type="term" value="P:cysteine export across plasma membrane"/>
    <property type="evidence" value="ECO:0007669"/>
    <property type="project" value="TreeGrafter"/>
</dbReference>
<dbReference type="STRING" id="197479.BFW38_13850"/>
<keyword evidence="4 6" id="KW-1133">Transmembrane helix</keyword>
<dbReference type="GO" id="GO:0015171">
    <property type="term" value="F:amino acid transmembrane transporter activity"/>
    <property type="evidence" value="ECO:0007669"/>
    <property type="project" value="TreeGrafter"/>
</dbReference>
<evidence type="ECO:0000256" key="6">
    <source>
        <dbReference type="SAM" id="Phobius"/>
    </source>
</evidence>
<feature type="transmembrane region" description="Helical" evidence="6">
    <location>
        <begin position="148"/>
        <end position="173"/>
    </location>
</feature>
<dbReference type="InterPro" id="IPR001123">
    <property type="entry name" value="LeuE-type"/>
</dbReference>
<dbReference type="AlphaFoldDB" id="A0A1E2VF50"/>
<evidence type="ECO:0000313" key="7">
    <source>
        <dbReference type="EMBL" id="ODC05472.1"/>
    </source>
</evidence>
<proteinExistence type="predicted"/>
<accession>A0A1E2VF50</accession>